<dbReference type="OrthoDB" id="448455at2759"/>
<organism evidence="5 6">
    <name type="scientific">Coprinopsis marcescibilis</name>
    <name type="common">Agaric fungus</name>
    <name type="synonym">Psathyrella marcescibilis</name>
    <dbReference type="NCBI Taxonomy" id="230819"/>
    <lineage>
        <taxon>Eukaryota</taxon>
        <taxon>Fungi</taxon>
        <taxon>Dikarya</taxon>
        <taxon>Basidiomycota</taxon>
        <taxon>Agaricomycotina</taxon>
        <taxon>Agaricomycetes</taxon>
        <taxon>Agaricomycetidae</taxon>
        <taxon>Agaricales</taxon>
        <taxon>Agaricineae</taxon>
        <taxon>Psathyrellaceae</taxon>
        <taxon>Coprinopsis</taxon>
    </lineage>
</organism>
<keyword evidence="1" id="KW-0677">Repeat</keyword>
<protein>
    <submittedName>
        <fullName evidence="5">Ankyrin</fullName>
    </submittedName>
</protein>
<dbReference type="PROSITE" id="PS50297">
    <property type="entry name" value="ANK_REP_REGION"/>
    <property type="match status" value="1"/>
</dbReference>
<keyword evidence="2" id="KW-0040">ANK repeat</keyword>
<dbReference type="InterPro" id="IPR027417">
    <property type="entry name" value="P-loop_NTPase"/>
</dbReference>
<dbReference type="InterPro" id="IPR036770">
    <property type="entry name" value="Ankyrin_rpt-contain_sf"/>
</dbReference>
<feature type="domain" description="GPI inositol-deacylase winged helix" evidence="3">
    <location>
        <begin position="380"/>
        <end position="454"/>
    </location>
</feature>
<gene>
    <name evidence="5" type="ORF">FA15DRAFT_669491</name>
</gene>
<dbReference type="SMART" id="SM00248">
    <property type="entry name" value="ANK"/>
    <property type="match status" value="5"/>
</dbReference>
<dbReference type="EMBL" id="ML210199">
    <property type="protein sequence ID" value="TFK24510.1"/>
    <property type="molecule type" value="Genomic_DNA"/>
</dbReference>
<dbReference type="Pfam" id="PF22939">
    <property type="entry name" value="WHD_GPIID"/>
    <property type="match status" value="1"/>
</dbReference>
<keyword evidence="6" id="KW-1185">Reference proteome</keyword>
<dbReference type="Pfam" id="PF24883">
    <property type="entry name" value="NPHP3_N"/>
    <property type="match status" value="1"/>
</dbReference>
<name>A0A5C3KWB8_COPMA</name>
<reference evidence="5 6" key="1">
    <citation type="journal article" date="2019" name="Nat. Ecol. Evol.">
        <title>Megaphylogeny resolves global patterns of mushroom evolution.</title>
        <authorList>
            <person name="Varga T."/>
            <person name="Krizsan K."/>
            <person name="Foldi C."/>
            <person name="Dima B."/>
            <person name="Sanchez-Garcia M."/>
            <person name="Sanchez-Ramirez S."/>
            <person name="Szollosi G.J."/>
            <person name="Szarkandi J.G."/>
            <person name="Papp V."/>
            <person name="Albert L."/>
            <person name="Andreopoulos W."/>
            <person name="Angelini C."/>
            <person name="Antonin V."/>
            <person name="Barry K.W."/>
            <person name="Bougher N.L."/>
            <person name="Buchanan P."/>
            <person name="Buyck B."/>
            <person name="Bense V."/>
            <person name="Catcheside P."/>
            <person name="Chovatia M."/>
            <person name="Cooper J."/>
            <person name="Damon W."/>
            <person name="Desjardin D."/>
            <person name="Finy P."/>
            <person name="Geml J."/>
            <person name="Haridas S."/>
            <person name="Hughes K."/>
            <person name="Justo A."/>
            <person name="Karasinski D."/>
            <person name="Kautmanova I."/>
            <person name="Kiss B."/>
            <person name="Kocsube S."/>
            <person name="Kotiranta H."/>
            <person name="LaButti K.M."/>
            <person name="Lechner B.E."/>
            <person name="Liimatainen K."/>
            <person name="Lipzen A."/>
            <person name="Lukacs Z."/>
            <person name="Mihaltcheva S."/>
            <person name="Morgado L.N."/>
            <person name="Niskanen T."/>
            <person name="Noordeloos M.E."/>
            <person name="Ohm R.A."/>
            <person name="Ortiz-Santana B."/>
            <person name="Ovrebo C."/>
            <person name="Racz N."/>
            <person name="Riley R."/>
            <person name="Savchenko A."/>
            <person name="Shiryaev A."/>
            <person name="Soop K."/>
            <person name="Spirin V."/>
            <person name="Szebenyi C."/>
            <person name="Tomsovsky M."/>
            <person name="Tulloss R.E."/>
            <person name="Uehling J."/>
            <person name="Grigoriev I.V."/>
            <person name="Vagvolgyi C."/>
            <person name="Papp T."/>
            <person name="Martin F.M."/>
            <person name="Miettinen O."/>
            <person name="Hibbett D.S."/>
            <person name="Nagy L.G."/>
        </authorList>
    </citation>
    <scope>NUCLEOTIDE SEQUENCE [LARGE SCALE GENOMIC DNA]</scope>
    <source>
        <strain evidence="5 6">CBS 121175</strain>
    </source>
</reference>
<dbReference type="Proteomes" id="UP000307440">
    <property type="component" value="Unassembled WGS sequence"/>
</dbReference>
<evidence type="ECO:0000256" key="1">
    <source>
        <dbReference type="ARBA" id="ARBA00022737"/>
    </source>
</evidence>
<proteinExistence type="predicted"/>
<dbReference type="InterPro" id="IPR054471">
    <property type="entry name" value="GPIID_WHD"/>
</dbReference>
<evidence type="ECO:0000313" key="5">
    <source>
        <dbReference type="EMBL" id="TFK24510.1"/>
    </source>
</evidence>
<feature type="repeat" description="ANK" evidence="2">
    <location>
        <begin position="686"/>
        <end position="719"/>
    </location>
</feature>
<dbReference type="STRING" id="230819.A0A5C3KWB8"/>
<dbReference type="SUPFAM" id="SSF52540">
    <property type="entry name" value="P-loop containing nucleoside triphosphate hydrolases"/>
    <property type="match status" value="1"/>
</dbReference>
<dbReference type="InterPro" id="IPR002110">
    <property type="entry name" value="Ankyrin_rpt"/>
</dbReference>
<evidence type="ECO:0000259" key="4">
    <source>
        <dbReference type="Pfam" id="PF24883"/>
    </source>
</evidence>
<dbReference type="Pfam" id="PF12796">
    <property type="entry name" value="Ank_2"/>
    <property type="match status" value="1"/>
</dbReference>
<dbReference type="Gene3D" id="3.40.50.300">
    <property type="entry name" value="P-loop containing nucleotide triphosphate hydrolases"/>
    <property type="match status" value="1"/>
</dbReference>
<feature type="repeat" description="ANK" evidence="2">
    <location>
        <begin position="587"/>
        <end position="619"/>
    </location>
</feature>
<accession>A0A5C3KWB8</accession>
<evidence type="ECO:0000259" key="3">
    <source>
        <dbReference type="Pfam" id="PF22939"/>
    </source>
</evidence>
<feature type="domain" description="Nephrocystin 3-like N-terminal" evidence="4">
    <location>
        <begin position="111"/>
        <end position="271"/>
    </location>
</feature>
<dbReference type="PANTHER" id="PTHR10039">
    <property type="entry name" value="AMELOGENIN"/>
    <property type="match status" value="1"/>
</dbReference>
<dbReference type="Gene3D" id="1.25.40.20">
    <property type="entry name" value="Ankyrin repeat-containing domain"/>
    <property type="match status" value="1"/>
</dbReference>
<dbReference type="SUPFAM" id="SSF48403">
    <property type="entry name" value="Ankyrin repeat"/>
    <property type="match status" value="1"/>
</dbReference>
<dbReference type="InterPro" id="IPR056884">
    <property type="entry name" value="NPHP3-like_N"/>
</dbReference>
<dbReference type="PANTHER" id="PTHR10039:SF15">
    <property type="entry name" value="NACHT DOMAIN-CONTAINING PROTEIN"/>
    <property type="match status" value="1"/>
</dbReference>
<evidence type="ECO:0000313" key="6">
    <source>
        <dbReference type="Proteomes" id="UP000307440"/>
    </source>
</evidence>
<dbReference type="AlphaFoldDB" id="A0A5C3KWB8"/>
<sequence>MWAKLANLRHFASQRMYRYHCTSLNDNLIRISIANCVGPQGTKSASAFENANSVTMSGGIINVIGGDSIVNNFNTYHLTSLENEISKIAPWLTSVNYGNVQMDRFSKRTPNTGKWIIDTPLFQKWISGDGVAFIWGIGIPGAGKTILSSIVVDYLQEISKGTDNICIAFAYCLYTDPVHGKDILAALLKQILQRYPAVFQLVKPLYDIHQCQGTAPSQLELTVVLEQIATSGIFTRSFYCLDGLDEAPIDVQIDVISILSSLSISLFITSRSMDSLKDLAPSARFFDVVARDSDIVLLVNEQVNRIPTLRRLLIDDWKEKVVAKILEKSCGMFLLASLQVDALRQCLSVKDLRDVLDGLPKGLDDMYSMTMHRIGAQPHAELARRVLLWLIYARRSLSMEELRYAVSVCEDTFKFDPERLVEPDALLSLCCGLIVFDQESQVVRLVHYTASDYLKPVLARWYQDPQSLIASICTACLFQNSFHNFLGSFKDVLCKLIEAPFLNYSYHNWDSHAREADALPQIVEDFVSGCQKYPFERRYRLLWDWLCTPIQLTVACGFLQRLSAFASDLQRQSKRGTTFDINTRTSCGATPLMLATELGSATISVLLQVPGIDVNAGDAQGRTALMGTEDIEVVQVLLSSAEGIDVNARDNNGRTALINAASEAPHEVVEVLIGVTGIDVNAADMNGKTALIEAASRGYLKIVEALLAVGGIDINMADVDGRTALMEALEPYYTTYADEILKALLATPGIDVNAKDSGGKTAFMQAVDRGQLRAVKALLQIPGVDPTAPR</sequence>
<dbReference type="PROSITE" id="PS50088">
    <property type="entry name" value="ANK_REPEAT"/>
    <property type="match status" value="2"/>
</dbReference>
<evidence type="ECO:0000256" key="2">
    <source>
        <dbReference type="PROSITE-ProRule" id="PRU00023"/>
    </source>
</evidence>